<dbReference type="Pfam" id="PF00271">
    <property type="entry name" value="Helicase_C"/>
    <property type="match status" value="1"/>
</dbReference>
<sequence>MWVLHAHWQPPRRPTESGGVLFWAESPEQKPEPRGRGFAAKRTQVRDHPFCLEPDTIRLQIGSGTPLDDAQIGAVRLRLPSSQNIPLPSPDLNPEWEPDEISNPKLLPWLVRGLWLPAGKAFGVLANLPAESRTSGFMLGPDARYWQTVCGLVLEILAGQRILPTLEQVIAEGQPEMYLARWRPVLDGQEDGIRLALLERAMPPICRAEVSSAVAIGKTIKQVSHTSRSLLDSFLKMTCDALARSWGRSKAPLLLPEKENTLDIWLAALFTADPRVKASPAQLKALYSSLRAWMRNLEAAGDEHFRVALRLTAPPADDSLPNPRWTLEYLLQSRRDPSLLIPAEDIWFRSAADMKAVAHLKHPQELLLAGLGFAAKFFNPIRTSLQAKHPTGLELDTTSAYQFLREAAPLLEQSGFGILVPPWWNQRGARLGVRVKLFPQKDVPLQNGMPAHFTFQTLINYEWELSLGDTTLSREEFEQLAALKVPLVQLRGQWVQLDAEQIEAAIRFWEKQQRRGQMGLLEAAQLALGADTAHGLPLDEVQAEGWVAEWLDRLSDNHRLSELPQPATLNGSLRPYQRFGFSWLAFYRRWGLGAILADDMGLGKTIQALALLLYEKESLGKLPAPTLLICPTSVVTNWDRETRRFAPSLKVMVHQGPNRLRDQAFIQAVQNADLVLTSYALLRMDAETLQSVRWYGVILDEAQNIKNPSAKQTQAARKLTGEFRFALTGTPVENRLTELWSIMHFLNPGYLGSLEKYRREFAIPIERFGDREATTRLKQMVGPFILRRLKSDPRVIQDLPEKIEMKEYCYLSEEQATLYEAVVKDALKKVEESDGITRRGLVLTMLTQLKQVCNHPAHFLKQPAEREPFGNHTNGRSGKLTRLGEMLEEILESGDRALVFTQFAEMGHLLSQYLPQMLGCPVYYLHGGTPPAARDQMVRRFQEDPSAPPIFILSLKAGGFGLNLTSASHVFHFDRWWNPAVEDQATDRAFRIGQTRNVQVHKFITVGTLEERIDEMIESKKGLAQSIIGTGEEWLTELSTEELRELVMLRRPV</sequence>
<dbReference type="GO" id="GO:0016787">
    <property type="term" value="F:hydrolase activity"/>
    <property type="evidence" value="ECO:0007669"/>
    <property type="project" value="UniProtKB-KW"/>
</dbReference>
<keyword evidence="5" id="KW-1185">Reference proteome</keyword>
<feature type="domain" description="Helicase C-terminal" evidence="3">
    <location>
        <begin position="882"/>
        <end position="1039"/>
    </location>
</feature>
<name>A0A0N8GMW5_9CHLR</name>
<dbReference type="RefSeq" id="WP_201797739.1">
    <property type="nucleotide sequence ID" value="NZ_DF967971.1"/>
</dbReference>
<dbReference type="SUPFAM" id="SSF52540">
    <property type="entry name" value="P-loop containing nucleoside triphosphate hydrolases"/>
    <property type="match status" value="2"/>
</dbReference>
<evidence type="ECO:0000256" key="1">
    <source>
        <dbReference type="ARBA" id="ARBA00022801"/>
    </source>
</evidence>
<dbReference type="SMART" id="SM00490">
    <property type="entry name" value="HELICc"/>
    <property type="match status" value="1"/>
</dbReference>
<dbReference type="SMART" id="SM00487">
    <property type="entry name" value="DEXDc"/>
    <property type="match status" value="1"/>
</dbReference>
<dbReference type="InterPro" id="IPR014001">
    <property type="entry name" value="Helicase_ATP-bd"/>
</dbReference>
<dbReference type="STRING" id="360411.AC812_07270"/>
<dbReference type="Gene3D" id="3.40.50.300">
    <property type="entry name" value="P-loop containing nucleotide triphosphate hydrolases"/>
    <property type="match status" value="1"/>
</dbReference>
<evidence type="ECO:0000313" key="5">
    <source>
        <dbReference type="Proteomes" id="UP000050514"/>
    </source>
</evidence>
<dbReference type="InterPro" id="IPR049730">
    <property type="entry name" value="SNF2/RAD54-like_C"/>
</dbReference>
<dbReference type="Pfam" id="PF00176">
    <property type="entry name" value="SNF2-rel_dom"/>
    <property type="match status" value="1"/>
</dbReference>
<dbReference type="InterPro" id="IPR027417">
    <property type="entry name" value="P-loop_NTPase"/>
</dbReference>
<proteinExistence type="predicted"/>
<dbReference type="PROSITE" id="PS51194">
    <property type="entry name" value="HELICASE_CTER"/>
    <property type="match status" value="1"/>
</dbReference>
<keyword evidence="1" id="KW-0378">Hydrolase</keyword>
<dbReference type="Gene3D" id="3.40.50.10810">
    <property type="entry name" value="Tandem AAA-ATPase domain"/>
    <property type="match status" value="1"/>
</dbReference>
<dbReference type="PATRIC" id="fig|360411.5.peg.1583"/>
<dbReference type="InterPro" id="IPR038718">
    <property type="entry name" value="SNF2-like_sf"/>
</dbReference>
<dbReference type="Pfam" id="PF12419">
    <property type="entry name" value="DUF3670"/>
    <property type="match status" value="1"/>
</dbReference>
<evidence type="ECO:0008006" key="6">
    <source>
        <dbReference type="Google" id="ProtNLM"/>
    </source>
</evidence>
<evidence type="ECO:0000259" key="2">
    <source>
        <dbReference type="PROSITE" id="PS51192"/>
    </source>
</evidence>
<protein>
    <recommendedName>
        <fullName evidence="6">DEAD/DEAH box helicase</fullName>
    </recommendedName>
</protein>
<dbReference type="InterPro" id="IPR001650">
    <property type="entry name" value="Helicase_C-like"/>
</dbReference>
<reference evidence="4 5" key="1">
    <citation type="submission" date="2015-07" db="EMBL/GenBank/DDBJ databases">
        <title>Draft genome of Bellilinea caldifistulae DSM 17877.</title>
        <authorList>
            <person name="Hemp J."/>
            <person name="Ward L.M."/>
            <person name="Pace L.A."/>
            <person name="Fischer W.W."/>
        </authorList>
    </citation>
    <scope>NUCLEOTIDE SEQUENCE [LARGE SCALE GENOMIC DNA]</scope>
    <source>
        <strain evidence="4 5">GOMI-1</strain>
    </source>
</reference>
<dbReference type="CDD" id="cd18793">
    <property type="entry name" value="SF2_C_SNF"/>
    <property type="match status" value="1"/>
</dbReference>
<feature type="domain" description="Helicase ATP-binding" evidence="2">
    <location>
        <begin position="585"/>
        <end position="749"/>
    </location>
</feature>
<dbReference type="InterPro" id="IPR000330">
    <property type="entry name" value="SNF2_N"/>
</dbReference>
<gene>
    <name evidence="4" type="ORF">AC812_07270</name>
</gene>
<dbReference type="AlphaFoldDB" id="A0A0N8GMW5"/>
<dbReference type="FunFam" id="3.40.50.300:FF:000533">
    <property type="entry name" value="Helicase, Snf2 family"/>
    <property type="match status" value="1"/>
</dbReference>
<dbReference type="PROSITE" id="PS51192">
    <property type="entry name" value="HELICASE_ATP_BIND_1"/>
    <property type="match status" value="1"/>
</dbReference>
<evidence type="ECO:0000313" key="4">
    <source>
        <dbReference type="EMBL" id="KPL76434.1"/>
    </source>
</evidence>
<dbReference type="PANTHER" id="PTHR10799">
    <property type="entry name" value="SNF2/RAD54 HELICASE FAMILY"/>
    <property type="match status" value="1"/>
</dbReference>
<comment type="caution">
    <text evidence="4">The sequence shown here is derived from an EMBL/GenBank/DDBJ whole genome shotgun (WGS) entry which is preliminary data.</text>
</comment>
<dbReference type="GO" id="GO:0005524">
    <property type="term" value="F:ATP binding"/>
    <property type="evidence" value="ECO:0007669"/>
    <property type="project" value="InterPro"/>
</dbReference>
<dbReference type="CDD" id="cd18012">
    <property type="entry name" value="DEXQc_arch_SWI2_SNF2"/>
    <property type="match status" value="1"/>
</dbReference>
<dbReference type="InterPro" id="IPR022138">
    <property type="entry name" value="DUF3670"/>
</dbReference>
<dbReference type="Proteomes" id="UP000050514">
    <property type="component" value="Unassembled WGS sequence"/>
</dbReference>
<organism evidence="4 5">
    <name type="scientific">Bellilinea caldifistulae</name>
    <dbReference type="NCBI Taxonomy" id="360411"/>
    <lineage>
        <taxon>Bacteria</taxon>
        <taxon>Bacillati</taxon>
        <taxon>Chloroflexota</taxon>
        <taxon>Anaerolineae</taxon>
        <taxon>Anaerolineales</taxon>
        <taxon>Anaerolineaceae</taxon>
        <taxon>Bellilinea</taxon>
    </lineage>
</organism>
<accession>A0A0N8GMW5</accession>
<evidence type="ECO:0000259" key="3">
    <source>
        <dbReference type="PROSITE" id="PS51194"/>
    </source>
</evidence>
<dbReference type="EMBL" id="LGHJ01000012">
    <property type="protein sequence ID" value="KPL76434.1"/>
    <property type="molecule type" value="Genomic_DNA"/>
</dbReference>